<feature type="domain" description="HTH iclR-type" evidence="4">
    <location>
        <begin position="15"/>
        <end position="77"/>
    </location>
</feature>
<reference evidence="6 7" key="1">
    <citation type="submission" date="2019-04" db="EMBL/GenBank/DDBJ databases">
        <title>Crenobacter sp. nov.</title>
        <authorList>
            <person name="Shi S."/>
        </authorList>
    </citation>
    <scope>NUCLEOTIDE SEQUENCE [LARGE SCALE GENOMIC DNA]</scope>
    <source>
        <strain evidence="6 7">GY 70310</strain>
    </source>
</reference>
<dbReference type="PROSITE" id="PS51078">
    <property type="entry name" value="ICLR_ED"/>
    <property type="match status" value="1"/>
</dbReference>
<dbReference type="InterPro" id="IPR005471">
    <property type="entry name" value="Tscrpt_reg_IclR_N"/>
</dbReference>
<name>A0A4T0UYI0_9NEIS</name>
<evidence type="ECO:0000313" key="6">
    <source>
        <dbReference type="EMBL" id="TIC83755.1"/>
    </source>
</evidence>
<protein>
    <submittedName>
        <fullName evidence="6">IclR family transcriptional regulator</fullName>
    </submittedName>
</protein>
<dbReference type="SUPFAM" id="SSF46785">
    <property type="entry name" value="Winged helix' DNA-binding domain"/>
    <property type="match status" value="1"/>
</dbReference>
<organism evidence="6 7">
    <name type="scientific">Crenobacter intestini</name>
    <dbReference type="NCBI Taxonomy" id="2563443"/>
    <lineage>
        <taxon>Bacteria</taxon>
        <taxon>Pseudomonadati</taxon>
        <taxon>Pseudomonadota</taxon>
        <taxon>Betaproteobacteria</taxon>
        <taxon>Neisseriales</taxon>
        <taxon>Neisseriaceae</taxon>
        <taxon>Crenobacter</taxon>
    </lineage>
</organism>
<proteinExistence type="predicted"/>
<dbReference type="OrthoDB" id="8524622at2"/>
<dbReference type="InterPro" id="IPR014757">
    <property type="entry name" value="Tscrpt_reg_IclR_C"/>
</dbReference>
<dbReference type="SMART" id="SM00346">
    <property type="entry name" value="HTH_ICLR"/>
    <property type="match status" value="1"/>
</dbReference>
<evidence type="ECO:0000259" key="5">
    <source>
        <dbReference type="PROSITE" id="PS51078"/>
    </source>
</evidence>
<dbReference type="PANTHER" id="PTHR30136">
    <property type="entry name" value="HELIX-TURN-HELIX TRANSCRIPTIONAL REGULATOR, ICLR FAMILY"/>
    <property type="match status" value="1"/>
</dbReference>
<keyword evidence="7" id="KW-1185">Reference proteome</keyword>
<evidence type="ECO:0000256" key="1">
    <source>
        <dbReference type="ARBA" id="ARBA00023015"/>
    </source>
</evidence>
<dbReference type="GO" id="GO:0045892">
    <property type="term" value="P:negative regulation of DNA-templated transcription"/>
    <property type="evidence" value="ECO:0007669"/>
    <property type="project" value="TreeGrafter"/>
</dbReference>
<evidence type="ECO:0000256" key="2">
    <source>
        <dbReference type="ARBA" id="ARBA00023125"/>
    </source>
</evidence>
<dbReference type="InterPro" id="IPR050707">
    <property type="entry name" value="HTH_MetabolicPath_Reg"/>
</dbReference>
<dbReference type="Pfam" id="PF01614">
    <property type="entry name" value="IclR_C"/>
    <property type="match status" value="1"/>
</dbReference>
<dbReference type="InterPro" id="IPR036390">
    <property type="entry name" value="WH_DNA-bd_sf"/>
</dbReference>
<keyword evidence="2" id="KW-0238">DNA-binding</keyword>
<accession>A0A4T0UYI0</accession>
<dbReference type="GO" id="GO:0003700">
    <property type="term" value="F:DNA-binding transcription factor activity"/>
    <property type="evidence" value="ECO:0007669"/>
    <property type="project" value="TreeGrafter"/>
</dbReference>
<dbReference type="InterPro" id="IPR036388">
    <property type="entry name" value="WH-like_DNA-bd_sf"/>
</dbReference>
<dbReference type="Proteomes" id="UP000308891">
    <property type="component" value="Unassembled WGS sequence"/>
</dbReference>
<comment type="caution">
    <text evidence="6">The sequence shown here is derived from an EMBL/GenBank/DDBJ whole genome shotgun (WGS) entry which is preliminary data.</text>
</comment>
<dbReference type="GO" id="GO:0003677">
    <property type="term" value="F:DNA binding"/>
    <property type="evidence" value="ECO:0007669"/>
    <property type="project" value="UniProtKB-KW"/>
</dbReference>
<dbReference type="Pfam" id="PF09339">
    <property type="entry name" value="HTH_IclR"/>
    <property type="match status" value="1"/>
</dbReference>
<dbReference type="Gene3D" id="3.30.450.40">
    <property type="match status" value="1"/>
</dbReference>
<dbReference type="InterPro" id="IPR029016">
    <property type="entry name" value="GAF-like_dom_sf"/>
</dbReference>
<keyword evidence="1" id="KW-0805">Transcription regulation</keyword>
<gene>
    <name evidence="6" type="ORF">E5K04_06970</name>
</gene>
<evidence type="ECO:0000313" key="7">
    <source>
        <dbReference type="Proteomes" id="UP000308891"/>
    </source>
</evidence>
<keyword evidence="3" id="KW-0804">Transcription</keyword>
<feature type="domain" description="IclR-ED" evidence="5">
    <location>
        <begin position="78"/>
        <end position="258"/>
    </location>
</feature>
<dbReference type="PROSITE" id="PS51077">
    <property type="entry name" value="HTH_ICLR"/>
    <property type="match status" value="1"/>
</dbReference>
<dbReference type="Gene3D" id="1.10.10.10">
    <property type="entry name" value="Winged helix-like DNA-binding domain superfamily/Winged helix DNA-binding domain"/>
    <property type="match status" value="1"/>
</dbReference>
<sequence>MDNGVNSKMEQRRGIQSIEVGGSLLKVLADAGSPMMLKDLAAAAGMVPAKAHPYLVSYCKLGLVRQDFASGRYALGPFALQMGLAALREVDALRVAGDEVVRLSQEMGQTFAVVVWGSHGPTVVRIEDANCVVQVNMRVGTVLPLLASATGLVFSAYQPGPLVDEALKREALLWGESEVPADLAARLDEVRAHGMARASGSPQPGVNGMAAPVFDSSGRLVLTLTALGPAATFDNEWDSPLSLALKSAAQEVSRQIGYPL</sequence>
<dbReference type="EMBL" id="STGJ01000006">
    <property type="protein sequence ID" value="TIC83755.1"/>
    <property type="molecule type" value="Genomic_DNA"/>
</dbReference>
<evidence type="ECO:0000256" key="3">
    <source>
        <dbReference type="ARBA" id="ARBA00023163"/>
    </source>
</evidence>
<evidence type="ECO:0000259" key="4">
    <source>
        <dbReference type="PROSITE" id="PS51077"/>
    </source>
</evidence>
<dbReference type="PANTHER" id="PTHR30136:SF8">
    <property type="entry name" value="TRANSCRIPTIONAL REGULATORY PROTEIN"/>
    <property type="match status" value="1"/>
</dbReference>
<dbReference type="SUPFAM" id="SSF55781">
    <property type="entry name" value="GAF domain-like"/>
    <property type="match status" value="1"/>
</dbReference>
<dbReference type="AlphaFoldDB" id="A0A4T0UYI0"/>